<feature type="domain" description="Focadhesin C-terminal" evidence="1">
    <location>
        <begin position="1024"/>
        <end position="1362"/>
    </location>
</feature>
<reference evidence="3 4" key="1">
    <citation type="submission" date="2018-04" db="EMBL/GenBank/DDBJ databases">
        <title>The genome of golden apple snail Pomacea canaliculata provides insight into stress tolerance and invasive adaptation.</title>
        <authorList>
            <person name="Liu C."/>
            <person name="Liu B."/>
            <person name="Ren Y."/>
            <person name="Zhang Y."/>
            <person name="Wang H."/>
            <person name="Li S."/>
            <person name="Jiang F."/>
            <person name="Yin L."/>
            <person name="Zhang G."/>
            <person name="Qian W."/>
            <person name="Fan W."/>
        </authorList>
    </citation>
    <scope>NUCLEOTIDE SEQUENCE [LARGE SCALE GENOMIC DNA]</scope>
    <source>
        <strain evidence="3">SZHN2017</strain>
        <tissue evidence="3">Muscle</tissue>
    </source>
</reference>
<dbReference type="InterPro" id="IPR045163">
    <property type="entry name" value="Focadhesin/RST1"/>
</dbReference>
<dbReference type="STRING" id="400727.A0A2T7NFU5"/>
<feature type="domain" description="Focadhesin C-terminal" evidence="1">
    <location>
        <begin position="839"/>
        <end position="1016"/>
    </location>
</feature>
<dbReference type="EMBL" id="PZQS01000013">
    <property type="protein sequence ID" value="PVD20026.1"/>
    <property type="molecule type" value="Genomic_DNA"/>
</dbReference>
<comment type="caution">
    <text evidence="3">The sequence shown here is derived from an EMBL/GenBank/DDBJ whole genome shotgun (WGS) entry which is preliminary data.</text>
</comment>
<dbReference type="Pfam" id="PF11229">
    <property type="entry name" value="Focadhesin"/>
    <property type="match status" value="2"/>
</dbReference>
<dbReference type="GO" id="GO:0060147">
    <property type="term" value="P:regulation of post-transcriptional gene silencing"/>
    <property type="evidence" value="ECO:0007669"/>
    <property type="project" value="InterPro"/>
</dbReference>
<name>A0A2T7NFU5_POMCA</name>
<sequence>MVYDEGGKGSTLLMSCGNVICGSFGLQVDKALSVVTTDSCGADMALLVLPLLQFLAMPSPATGQGTHKTGHAIDNYKENCSCCILSTEEKDSEVLNQALGVLVNIARLDPTKATYFLPLLLYCLSRETVPEIRLLLLDHIPRMAQHKFCIAPILKTLQTLAATQKLCPVAIRLMTSLWQLQDRCFPHLLKTIGEGDTKSKSAELSFDIILAKAEAIKDICHSKPEQHGAELLAPLSHVLQTAVDEEGGAPCALALEGLYHLCEAEVSDIMNMLSFHRRAVIEKICELFSLVPSLAINTQSTRWKFQAECVTSLWKYAWSSDIHVQRAAFQALASYSLDNFHVSHLPRQVCEDLYQQIIMMQQQEEKENLSIDEVFTFIPGVSFTRLLHTLSEPVLDDYGGFLSSMVGKEVDSLPRGIYHSSTRQQGIARSQDKAISAIPSFISGQYNRTKQPGLRPSLAAALLFSYDPPVEVGRDGRPRKHYLIKHGKQFLDTFRTLLNEVPVQPSEWHRTMLMPQAWQSFVERVFLAVIEGRKAELELQLKHGHISEDQLDEKSNTAWLFARDSIVDILKTASRGNPSIQANSVLALCGAVVSVSHFAASLDDRSMKDSDAATEHLGHTHWLSVAIDTILSLWNINYKPHGKLLGLCQQRSVDDRIPASTLTQATACICLAPLIPILISSNSDLVFYIMHEMTQSLPGRPKASDMPVIQFHTGLGLGSFLGRLFEEHFSDVSGKKGMLEVWKCTKSLEDCCINEKEENRAGCLLGLGLALTGLCGEGKTDSRVHVAVMHEKLFTLMEHTPVEHNSYQAVCFAMACITGTAYAANILPIERVNVVLHHLEVTQKQNVQVMGVGLSLAMLCYSLSKMGHPGVTDLRQVLTRQWLKAISSQDTAPMEKVTALNGLMAMIGSEQSLIVVQSGVSLVSSDIKVSEVIEAVTKIVQSDPDLGIQCNASWMLGHLYLSACAVAEARASVPPNYSYLPEASFLRALLDFLMEAGRQGPDFASESQVKVVLSALQDEAINMKELYCSLPKLVKSVPLSVLTTFLERSCCLPLAAETFDAGLAVSVMQGLSASLKTPDPPQSVMAILFQATGKIYSMMPSIWNQSLFGSIAECLSNVPDEILDSITVNDYTSGSCTLCGFYVGCYLVAGGHQPITLLNGLIDSAINNPQCDQNILLYCLAHCFWESVRHRTETAGPMARLNWIVELLGHTRNIARGSVPLTSPEQSLSKAVEFAAIVVAMALNLLTASQPLPDFGLDPGFFKTKEDPKYEGGDKAGELTPSLPGWSTELKKIFLQLLPSSVKKLEQTPWDQLLLKIMEWLMTMDGVSESLSMPEWTGIFKASQVMLRHSSEFRKMTSWTKIVASV</sequence>
<evidence type="ECO:0000313" key="3">
    <source>
        <dbReference type="EMBL" id="PVD20026.1"/>
    </source>
</evidence>
<protein>
    <submittedName>
        <fullName evidence="3">Uncharacterized protein</fullName>
    </submittedName>
</protein>
<dbReference type="PANTHER" id="PTHR16212">
    <property type="entry name" value="FOCADHESIN FAMILY MEMBER"/>
    <property type="match status" value="1"/>
</dbReference>
<dbReference type="SUPFAM" id="SSF48371">
    <property type="entry name" value="ARM repeat"/>
    <property type="match status" value="1"/>
</dbReference>
<proteinExistence type="predicted"/>
<dbReference type="InterPro" id="IPR016024">
    <property type="entry name" value="ARM-type_fold"/>
</dbReference>
<dbReference type="InterPro" id="IPR021392">
    <property type="entry name" value="Focadhesin_C"/>
</dbReference>
<dbReference type="Proteomes" id="UP000245119">
    <property type="component" value="Linkage Group LG13"/>
</dbReference>
<gene>
    <name evidence="3" type="ORF">C0Q70_20520</name>
</gene>
<dbReference type="Pfam" id="PF12530">
    <property type="entry name" value="DUF3730"/>
    <property type="match status" value="1"/>
</dbReference>
<evidence type="ECO:0000259" key="2">
    <source>
        <dbReference type="Pfam" id="PF12530"/>
    </source>
</evidence>
<accession>A0A2T7NFU5</accession>
<organism evidence="3 4">
    <name type="scientific">Pomacea canaliculata</name>
    <name type="common">Golden apple snail</name>
    <dbReference type="NCBI Taxonomy" id="400727"/>
    <lineage>
        <taxon>Eukaryota</taxon>
        <taxon>Metazoa</taxon>
        <taxon>Spiralia</taxon>
        <taxon>Lophotrochozoa</taxon>
        <taxon>Mollusca</taxon>
        <taxon>Gastropoda</taxon>
        <taxon>Caenogastropoda</taxon>
        <taxon>Architaenioglossa</taxon>
        <taxon>Ampullarioidea</taxon>
        <taxon>Ampullariidae</taxon>
        <taxon>Pomacea</taxon>
    </lineage>
</organism>
<dbReference type="PANTHER" id="PTHR16212:SF4">
    <property type="entry name" value="FOCADHESIN"/>
    <property type="match status" value="1"/>
</dbReference>
<evidence type="ECO:0000313" key="4">
    <source>
        <dbReference type="Proteomes" id="UP000245119"/>
    </source>
</evidence>
<dbReference type="OrthoDB" id="6125419at2759"/>
<keyword evidence="4" id="KW-1185">Reference proteome</keyword>
<dbReference type="InterPro" id="IPR022542">
    <property type="entry name" value="FOCAD/RST1_DUF3730"/>
</dbReference>
<evidence type="ECO:0000259" key="1">
    <source>
        <dbReference type="Pfam" id="PF11229"/>
    </source>
</evidence>
<feature type="domain" description="DUF3730" evidence="2">
    <location>
        <begin position="117"/>
        <end position="332"/>
    </location>
</feature>